<dbReference type="EC" id="2.3.2.27" evidence="4"/>
<feature type="transmembrane region" description="Helical" evidence="15">
    <location>
        <begin position="85"/>
        <end position="108"/>
    </location>
</feature>
<keyword evidence="10" id="KW-0862">Zinc</keyword>
<feature type="region of interest" description="Disordered" evidence="14">
    <location>
        <begin position="608"/>
        <end position="629"/>
    </location>
</feature>
<evidence type="ECO:0000256" key="6">
    <source>
        <dbReference type="ARBA" id="ARBA00022692"/>
    </source>
</evidence>
<evidence type="ECO:0000256" key="15">
    <source>
        <dbReference type="SAM" id="Phobius"/>
    </source>
</evidence>
<dbReference type="PROSITE" id="PS51292">
    <property type="entry name" value="ZF_RING_CH"/>
    <property type="match status" value="1"/>
</dbReference>
<feature type="transmembrane region" description="Helical" evidence="15">
    <location>
        <begin position="1419"/>
        <end position="1441"/>
    </location>
</feature>
<dbReference type="Pfam" id="PF23113">
    <property type="entry name" value="MARCHF6_C"/>
    <property type="match status" value="1"/>
</dbReference>
<comment type="pathway">
    <text evidence="3">Protein modification; protein ubiquitination.</text>
</comment>
<feature type="domain" description="RING-CH-type" evidence="17">
    <location>
        <begin position="1"/>
        <end position="61"/>
    </location>
</feature>
<evidence type="ECO:0000259" key="17">
    <source>
        <dbReference type="PROSITE" id="PS51292"/>
    </source>
</evidence>
<keyword evidence="19" id="KW-1185">Reference proteome</keyword>
<evidence type="ECO:0000256" key="7">
    <source>
        <dbReference type="ARBA" id="ARBA00022723"/>
    </source>
</evidence>
<feature type="transmembrane region" description="Helical" evidence="15">
    <location>
        <begin position="1294"/>
        <end position="1319"/>
    </location>
</feature>
<organism evidence="18 19">
    <name type="scientific">Somion occarium</name>
    <dbReference type="NCBI Taxonomy" id="3059160"/>
    <lineage>
        <taxon>Eukaryota</taxon>
        <taxon>Fungi</taxon>
        <taxon>Dikarya</taxon>
        <taxon>Basidiomycota</taxon>
        <taxon>Agaricomycotina</taxon>
        <taxon>Agaricomycetes</taxon>
        <taxon>Polyporales</taxon>
        <taxon>Cerrenaceae</taxon>
        <taxon>Somion</taxon>
    </lineage>
</organism>
<dbReference type="InterPro" id="IPR056521">
    <property type="entry name" value="MARCHF6-like_C"/>
</dbReference>
<feature type="compositionally biased region" description="Polar residues" evidence="14">
    <location>
        <begin position="416"/>
        <end position="433"/>
    </location>
</feature>
<dbReference type="SUPFAM" id="SSF57850">
    <property type="entry name" value="RING/U-box"/>
    <property type="match status" value="1"/>
</dbReference>
<evidence type="ECO:0000256" key="3">
    <source>
        <dbReference type="ARBA" id="ARBA00004906"/>
    </source>
</evidence>
<dbReference type="Pfam" id="PF12906">
    <property type="entry name" value="RINGv"/>
    <property type="match status" value="1"/>
</dbReference>
<dbReference type="EMBL" id="OZ037951">
    <property type="protein sequence ID" value="CAL1715154.1"/>
    <property type="molecule type" value="Genomic_DNA"/>
</dbReference>
<feature type="transmembrane region" description="Helical" evidence="15">
    <location>
        <begin position="1005"/>
        <end position="1030"/>
    </location>
</feature>
<dbReference type="InterPro" id="IPR011016">
    <property type="entry name" value="Znf_RING-CH"/>
</dbReference>
<evidence type="ECO:0000256" key="12">
    <source>
        <dbReference type="ARBA" id="ARBA00023136"/>
    </source>
</evidence>
<feature type="compositionally biased region" description="Basic and acidic residues" evidence="14">
    <location>
        <begin position="303"/>
        <end position="314"/>
    </location>
</feature>
<evidence type="ECO:0000313" key="18">
    <source>
        <dbReference type="EMBL" id="CAL1715154.1"/>
    </source>
</evidence>
<feature type="transmembrane region" description="Helical" evidence="15">
    <location>
        <begin position="1240"/>
        <end position="1260"/>
    </location>
</feature>
<feature type="compositionally biased region" description="Basic and acidic residues" evidence="14">
    <location>
        <begin position="365"/>
        <end position="374"/>
    </location>
</feature>
<dbReference type="Proteomes" id="UP001497453">
    <property type="component" value="Chromosome 8"/>
</dbReference>
<comment type="catalytic activity">
    <reaction evidence="1">
        <text>S-ubiquitinyl-[E2 ubiquitin-conjugating enzyme]-L-cysteine + [acceptor protein]-L-lysine = [E2 ubiquitin-conjugating enzyme]-L-cysteine + N(6)-ubiquitinyl-[acceptor protein]-L-lysine.</text>
        <dbReference type="EC" id="2.3.2.27"/>
    </reaction>
</comment>
<feature type="transmembrane region" description="Helical" evidence="15">
    <location>
        <begin position="181"/>
        <end position="201"/>
    </location>
</feature>
<feature type="transmembrane region" description="Helical" evidence="15">
    <location>
        <begin position="895"/>
        <end position="926"/>
    </location>
</feature>
<feature type="compositionally biased region" description="Basic and acidic residues" evidence="14">
    <location>
        <begin position="515"/>
        <end position="534"/>
    </location>
</feature>
<feature type="compositionally biased region" description="Low complexity" evidence="14">
    <location>
        <begin position="272"/>
        <end position="287"/>
    </location>
</feature>
<dbReference type="PANTHER" id="PTHR13145:SF0">
    <property type="entry name" value="E3 UBIQUITIN-PROTEIN LIGASE MARCHF6"/>
    <property type="match status" value="1"/>
</dbReference>
<proteinExistence type="predicted"/>
<evidence type="ECO:0000313" key="19">
    <source>
        <dbReference type="Proteomes" id="UP001497453"/>
    </source>
</evidence>
<keyword evidence="9" id="KW-0833">Ubl conjugation pathway</keyword>
<feature type="domain" description="RING-type" evidence="16">
    <location>
        <begin position="8"/>
        <end position="55"/>
    </location>
</feature>
<dbReference type="InterPro" id="IPR013083">
    <property type="entry name" value="Znf_RING/FYVE/PHD"/>
</dbReference>
<evidence type="ECO:0000256" key="5">
    <source>
        <dbReference type="ARBA" id="ARBA00022679"/>
    </source>
</evidence>
<dbReference type="PANTHER" id="PTHR13145">
    <property type="entry name" value="SSM4 PROTEIN"/>
    <property type="match status" value="1"/>
</dbReference>
<dbReference type="CDD" id="cd16702">
    <property type="entry name" value="RING_CH-C4HC3_MARCH6"/>
    <property type="match status" value="1"/>
</dbReference>
<keyword evidence="11 15" id="KW-1133">Transmembrane helix</keyword>
<feature type="transmembrane region" description="Helical" evidence="15">
    <location>
        <begin position="946"/>
        <end position="967"/>
    </location>
</feature>
<accession>A0ABP1E7G0</accession>
<comment type="subcellular location">
    <subcellularLocation>
        <location evidence="2">Membrane</location>
        <topology evidence="2">Multi-pass membrane protein</topology>
    </subcellularLocation>
</comment>
<keyword evidence="5" id="KW-0808">Transferase</keyword>
<feature type="transmembrane region" description="Helical" evidence="15">
    <location>
        <begin position="1385"/>
        <end position="1407"/>
    </location>
</feature>
<dbReference type="InterPro" id="IPR001841">
    <property type="entry name" value="Znf_RING"/>
</dbReference>
<keyword evidence="8 13" id="KW-0863">Zinc-finger</keyword>
<dbReference type="PROSITE" id="PS50089">
    <property type="entry name" value="ZF_RING_2"/>
    <property type="match status" value="1"/>
</dbReference>
<evidence type="ECO:0000256" key="14">
    <source>
        <dbReference type="SAM" id="MobiDB-lite"/>
    </source>
</evidence>
<protein>
    <recommendedName>
        <fullName evidence="4">RING-type E3 ubiquitin transferase</fullName>
        <ecNumber evidence="4">2.3.2.27</ecNumber>
    </recommendedName>
</protein>
<evidence type="ECO:0000256" key="13">
    <source>
        <dbReference type="PROSITE-ProRule" id="PRU00175"/>
    </source>
</evidence>
<evidence type="ECO:0000256" key="11">
    <source>
        <dbReference type="ARBA" id="ARBA00022989"/>
    </source>
</evidence>
<evidence type="ECO:0000256" key="10">
    <source>
        <dbReference type="ARBA" id="ARBA00022833"/>
    </source>
</evidence>
<name>A0ABP1E7G0_9APHY</name>
<feature type="transmembrane region" description="Helical" evidence="15">
    <location>
        <begin position="1199"/>
        <end position="1220"/>
    </location>
</feature>
<feature type="transmembrane region" description="Helical" evidence="15">
    <location>
        <begin position="666"/>
        <end position="685"/>
    </location>
</feature>
<feature type="transmembrane region" description="Helical" evidence="15">
    <location>
        <begin position="1050"/>
        <end position="1066"/>
    </location>
</feature>
<sequence length="1487" mass="166763">MQEEQDTCRICSAPAEPDQPLFYPCKCSGTIRYIHQDCLTTWLAHSKKKTCDVCKYPYSFTKVYASDMPARLPITLVIRRLIQQAALAVLFAFRGILVGTVWLAFLPWATVWTWRMYFAMGDATAWWISTRPKPEPSLPNGTFNASSSSAQETDVPPVSSNATLLTTFLLHPTVRSVSADIVTGQIIASVIVLGFVAVFLLREWISQNARPGVFDDAELPPEGEVPQAEPAEEIPQIMEAQPEQVHDRDQEGVENVPVPVLQPPVIPPPLASGEDTSSSSDSNSPSPVEDDNGRSGGRKVRRRIESPERIDRPRAKSVPHRLPSSANDLGFSESRPLDLKPEQQEFTFSFRVSPRNTQDQEHDEEQMQKADRAHVGSSLDGYLSGPVFRTEFSAAGVPYAPMPGDSNNHARYLPKPSQSSEHSEPAESSQKPQAPQLPHPFQASQTLRRPPMPSISLPPSALNSPSIAPKSRGPTPISSPSLATYSAPEEFEAGPSTLSEYFKKEDYVIPEDSEETKREHDRYFREPEAGEEVHSAVPEGKEDETTEVDSRDSSHDTIVAPQWSDDEYEEEEEEDNEDHEDALVPFGEPLPDENEELWRAAGLVVGDRNADRDAEGDGERDANGELRADGEPLDAEEMDANIEDDMDGALEAIGLRGPIYGVLQNAAFMTFVLDATIGILVWLPFTIGKTLALLSLDPARLLEVIHSPIRAIRFITDPVVDLVSYVLTQVVLLPLALSLQQGLLLVVSGLGRLVGSDQASKGVEVTSAWYNRTLEAVNVALDQTRFLLLSPEANATTTATPSLLERLAENDSPLMRLLEPYFAPIGSVVRTQFQAFKETWIHLATSDSTSSKIFAIALGYALDVLIMAIYLNVLTFGSVKSAGKAVRSAMRQQLLVLKVAVFIIIELVVFPLGCGIMLDACSVWLLPQSSLRSRMAFLTFAPLTAAFYHWVIGTMFMYQFAVLLAGCRSIMRPGSMWFVKDPQDQNFHPIRDILERPTLVQIKKLLLSAVMYGIVVGFSIATFSGILRFFSRTIMPLRWKVLEPLSEVPIDLLFFHLVLPYTLHYFRPRRGLYKASVKIWKFLAHQLRLSSYMFGDRYPMEEFTPKHWSWKRLILRPGIELLDDEAIHDGTFWRVPNHDNIAQVRNERAIVEVDENGLPRDAEGHRLMALLDVEASRAKRDVKTDYTIVYVPPDFRRRVMTFIVCLWLIGAVILAGSLALPILIGRSFFELFTSRPIHDGYSFIAGFYLLWACWLVVMAAERMDRRRQRRGGDEPRARLPLYLAKRGLLWLAKVLYLGFFLGVVIPTLVALVVELYIVLPVRHAYNPDMELRIRIVDMWALGLLYSKIALRAHRVQADGLLAHGIEQIKRNGWSHPDPLRATKEVIVPITFGLLSMILVPPLIIWFIHRAFSLELEQSVLFLHVYPGIFAIAGCIHGLVVLSNLMGTWSQAVRDKEFLVEMRLQNLELEQENKRRLKTAEKSVEAHL</sequence>
<evidence type="ECO:0000256" key="8">
    <source>
        <dbReference type="ARBA" id="ARBA00022771"/>
    </source>
</evidence>
<evidence type="ECO:0000256" key="4">
    <source>
        <dbReference type="ARBA" id="ARBA00012483"/>
    </source>
</evidence>
<evidence type="ECO:0000256" key="1">
    <source>
        <dbReference type="ARBA" id="ARBA00000900"/>
    </source>
</evidence>
<feature type="compositionally biased region" description="Pro residues" evidence="14">
    <location>
        <begin position="260"/>
        <end position="270"/>
    </location>
</feature>
<keyword evidence="12 15" id="KW-0472">Membrane</keyword>
<feature type="compositionally biased region" description="Acidic residues" evidence="14">
    <location>
        <begin position="564"/>
        <end position="580"/>
    </location>
</feature>
<gene>
    <name evidence="18" type="ORF">GFSPODELE1_LOCUS10090</name>
</gene>
<feature type="region of interest" description="Disordered" evidence="14">
    <location>
        <begin position="258"/>
        <end position="581"/>
    </location>
</feature>
<keyword evidence="6 15" id="KW-0812">Transmembrane</keyword>
<evidence type="ECO:0000256" key="2">
    <source>
        <dbReference type="ARBA" id="ARBA00004141"/>
    </source>
</evidence>
<feature type="transmembrane region" description="Helical" evidence="15">
    <location>
        <begin position="853"/>
        <end position="874"/>
    </location>
</feature>
<reference evidence="19" key="1">
    <citation type="submission" date="2024-04" db="EMBL/GenBank/DDBJ databases">
        <authorList>
            <person name="Shaw F."/>
            <person name="Minotto A."/>
        </authorList>
    </citation>
    <scope>NUCLEOTIDE SEQUENCE [LARGE SCALE GENOMIC DNA]</scope>
</reference>
<keyword evidence="7" id="KW-0479">Metal-binding</keyword>
<evidence type="ECO:0000256" key="9">
    <source>
        <dbReference type="ARBA" id="ARBA00022786"/>
    </source>
</evidence>
<dbReference type="Gene3D" id="3.30.40.10">
    <property type="entry name" value="Zinc/RING finger domain, C3HC4 (zinc finger)"/>
    <property type="match status" value="1"/>
</dbReference>
<evidence type="ECO:0000259" key="16">
    <source>
        <dbReference type="PROSITE" id="PS50089"/>
    </source>
</evidence>
<dbReference type="SMART" id="SM00744">
    <property type="entry name" value="RINGv"/>
    <property type="match status" value="1"/>
</dbReference>